<accession>A0A7D7WGK1</accession>
<dbReference type="SUPFAM" id="SSF55826">
    <property type="entry name" value="YbaK/ProRS associated domain"/>
    <property type="match status" value="1"/>
</dbReference>
<dbReference type="Gene3D" id="3.90.960.10">
    <property type="entry name" value="YbaK/aminoacyl-tRNA synthetase-associated domain"/>
    <property type="match status" value="1"/>
</dbReference>
<dbReference type="AlphaFoldDB" id="A0A7D7WGK1"/>
<name>A0A7D7WGK1_9MICO</name>
<dbReference type="InterPro" id="IPR036754">
    <property type="entry name" value="YbaK/aa-tRNA-synt-asso_dom_sf"/>
</dbReference>
<evidence type="ECO:0000259" key="1">
    <source>
        <dbReference type="Pfam" id="PF04073"/>
    </source>
</evidence>
<sequence length="183" mass="19007">MRPLFSSETPPERYPSATEENIAVTSPDTLPPRSRIVHDRLAEAGIDARILVLPDSARTAALAADAIGCHVGAIANSLVLVADGEPILVMTSGAHRVEFGVLAGQIGADTVAMAPPAVVRESTGQVIGGVAPVGHPTPLPTYVDEDLRGFDEVWTAGGTPETVMPLTFAQLVEVTGGRLVRVA</sequence>
<organism evidence="2 3">
    <name type="scientific">Microbacterium esteraromaticum</name>
    <dbReference type="NCBI Taxonomy" id="57043"/>
    <lineage>
        <taxon>Bacteria</taxon>
        <taxon>Bacillati</taxon>
        <taxon>Actinomycetota</taxon>
        <taxon>Actinomycetes</taxon>
        <taxon>Micrococcales</taxon>
        <taxon>Microbacteriaceae</taxon>
        <taxon>Microbacterium</taxon>
    </lineage>
</organism>
<dbReference type="EMBL" id="CP043732">
    <property type="protein sequence ID" value="QMU97992.1"/>
    <property type="molecule type" value="Genomic_DNA"/>
</dbReference>
<evidence type="ECO:0000313" key="3">
    <source>
        <dbReference type="Proteomes" id="UP000515708"/>
    </source>
</evidence>
<dbReference type="PANTHER" id="PTHR30411">
    <property type="entry name" value="CYTOPLASMIC PROTEIN"/>
    <property type="match status" value="1"/>
</dbReference>
<dbReference type="InterPro" id="IPR007214">
    <property type="entry name" value="YbaK/aa-tRNA-synth-assoc-dom"/>
</dbReference>
<reference evidence="2 3" key="1">
    <citation type="journal article" date="2020" name="Front. Microbiol.">
        <title>Design of Bacterial Strain-Specific qPCR Assays Using NGS Data and Publicly Available Resources and Its Application to Track Biocontrol Strains.</title>
        <authorList>
            <person name="Hernandez I."/>
            <person name="Sant C."/>
            <person name="Martinez R."/>
            <person name="Fernandez C."/>
        </authorList>
    </citation>
    <scope>NUCLEOTIDE SEQUENCE [LARGE SCALE GENOMIC DNA]</scope>
    <source>
        <strain evidence="2 3">B24</strain>
    </source>
</reference>
<dbReference type="Proteomes" id="UP000515708">
    <property type="component" value="Chromosome"/>
</dbReference>
<dbReference type="Pfam" id="PF04073">
    <property type="entry name" value="tRNA_edit"/>
    <property type="match status" value="1"/>
</dbReference>
<gene>
    <name evidence="2" type="ORF">FVO59_12865</name>
</gene>
<protein>
    <submittedName>
        <fullName evidence="2">YbaK/EbsC family protein</fullName>
    </submittedName>
</protein>
<dbReference type="CDD" id="cd04333">
    <property type="entry name" value="ProX_deacylase"/>
    <property type="match status" value="1"/>
</dbReference>
<dbReference type="PANTHER" id="PTHR30411:SF1">
    <property type="entry name" value="CYTOPLASMIC PROTEIN"/>
    <property type="match status" value="1"/>
</dbReference>
<proteinExistence type="predicted"/>
<evidence type="ECO:0000313" key="2">
    <source>
        <dbReference type="EMBL" id="QMU97992.1"/>
    </source>
</evidence>
<feature type="domain" description="YbaK/aminoacyl-tRNA synthetase-associated" evidence="1">
    <location>
        <begin position="56"/>
        <end position="172"/>
    </location>
</feature>
<dbReference type="GO" id="GO:0002161">
    <property type="term" value="F:aminoacyl-tRNA deacylase activity"/>
    <property type="evidence" value="ECO:0007669"/>
    <property type="project" value="InterPro"/>
</dbReference>